<protein>
    <submittedName>
        <fullName evidence="1">Uncharacterized protein</fullName>
    </submittedName>
</protein>
<accession>A0A0L6VR15</accession>
<reference evidence="1 2" key="1">
    <citation type="submission" date="2015-08" db="EMBL/GenBank/DDBJ databases">
        <title>Next Generation Sequencing and Analysis of the Genome of Puccinia sorghi L Schw, the Causal Agent of Maize Common Rust.</title>
        <authorList>
            <person name="Rochi L."/>
            <person name="Burguener G."/>
            <person name="Darino M."/>
            <person name="Turjanski A."/>
            <person name="Kreff E."/>
            <person name="Dieguez M.J."/>
            <person name="Sacco F."/>
        </authorList>
    </citation>
    <scope>NUCLEOTIDE SEQUENCE [LARGE SCALE GENOMIC DNA]</scope>
    <source>
        <strain evidence="1 2">RO10H11247</strain>
    </source>
</reference>
<dbReference type="AlphaFoldDB" id="A0A0L6VR15"/>
<evidence type="ECO:0000313" key="2">
    <source>
        <dbReference type="Proteomes" id="UP000037035"/>
    </source>
</evidence>
<dbReference type="OrthoDB" id="2506917at2759"/>
<dbReference type="VEuPathDB" id="FungiDB:VP01_1183g2"/>
<keyword evidence="2" id="KW-1185">Reference proteome</keyword>
<proteinExistence type="predicted"/>
<sequence length="53" mass="6023">MDVHVVLVPEEPIWKNLLAYLVELFQPSFLSPDKLVPLKNPPPAVVIPKEQYA</sequence>
<name>A0A0L6VR15_9BASI</name>
<gene>
    <name evidence="1" type="ORF">VP01_1183g2</name>
</gene>
<evidence type="ECO:0000313" key="1">
    <source>
        <dbReference type="EMBL" id="KNZ63131.1"/>
    </source>
</evidence>
<comment type="caution">
    <text evidence="1">The sequence shown here is derived from an EMBL/GenBank/DDBJ whole genome shotgun (WGS) entry which is preliminary data.</text>
</comment>
<organism evidence="1 2">
    <name type="scientific">Puccinia sorghi</name>
    <dbReference type="NCBI Taxonomy" id="27349"/>
    <lineage>
        <taxon>Eukaryota</taxon>
        <taxon>Fungi</taxon>
        <taxon>Dikarya</taxon>
        <taxon>Basidiomycota</taxon>
        <taxon>Pucciniomycotina</taxon>
        <taxon>Pucciniomycetes</taxon>
        <taxon>Pucciniales</taxon>
        <taxon>Pucciniaceae</taxon>
        <taxon>Puccinia</taxon>
    </lineage>
</organism>
<dbReference type="Proteomes" id="UP000037035">
    <property type="component" value="Unassembled WGS sequence"/>
</dbReference>
<dbReference type="EMBL" id="LAVV01002043">
    <property type="protein sequence ID" value="KNZ63131.1"/>
    <property type="molecule type" value="Genomic_DNA"/>
</dbReference>